<evidence type="ECO:0000313" key="4">
    <source>
        <dbReference type="Proteomes" id="UP000823674"/>
    </source>
</evidence>
<evidence type="ECO:0000313" key="3">
    <source>
        <dbReference type="EMBL" id="KAG5396761.1"/>
    </source>
</evidence>
<dbReference type="SUPFAM" id="SSF53098">
    <property type="entry name" value="Ribonuclease H-like"/>
    <property type="match status" value="1"/>
</dbReference>
<accession>A0ABQ7MFT4</accession>
<evidence type="ECO:0000256" key="1">
    <source>
        <dbReference type="SAM" id="MobiDB-lite"/>
    </source>
</evidence>
<gene>
    <name evidence="3" type="primary">A05g502500.1_BraROA</name>
    <name evidence="3" type="ORF">IGI04_018575</name>
</gene>
<dbReference type="Proteomes" id="UP000823674">
    <property type="component" value="Chromosome A05"/>
</dbReference>
<dbReference type="InterPro" id="IPR044730">
    <property type="entry name" value="RNase_H-like_dom_plant"/>
</dbReference>
<dbReference type="PANTHER" id="PTHR47074:SF11">
    <property type="entry name" value="REVERSE TRANSCRIPTASE-LIKE PROTEIN"/>
    <property type="match status" value="1"/>
</dbReference>
<dbReference type="InterPro" id="IPR036397">
    <property type="entry name" value="RNaseH_sf"/>
</dbReference>
<dbReference type="Gene3D" id="3.30.420.10">
    <property type="entry name" value="Ribonuclease H-like superfamily/Ribonuclease H"/>
    <property type="match status" value="1"/>
</dbReference>
<sequence length="376" mass="42045">MLKQKTPALLHVDGKEHERVPATLRLGPSTAGVGTEEGTSEKDRIPVKKRLGRPPKQKPLGVMAATAGTRPVMKRKVANNRASPKRKIEATLPSAAPQIYGIKPSKEGAPDKRIWLKHSSGVYSTKTGYQAAVEGKTEEPTPREEGSYQWMRKIWDIKSPMKLKLLIWKAKHRVGLKTCNIAAWIVWTIWIARNHKIFREKVFSEQEVITKALVEAKEWEAAQIQPKATETGRVKRMEEQRLDIVCKSDAAWNEEKMAVGAAWFFTTQSGGQVRSDSEIFTHVKSPLVAEGLAMLTAMEQALLWDYKQISFESDSKILVTAIQEGSNISDLHGILSDIRTLSECFSSVSFHWVNRSSVMAADMVGKQTLKAFVTNP</sequence>
<protein>
    <recommendedName>
        <fullName evidence="2">RNase H type-1 domain-containing protein</fullName>
    </recommendedName>
</protein>
<dbReference type="CDD" id="cd06222">
    <property type="entry name" value="RNase_H_like"/>
    <property type="match status" value="1"/>
</dbReference>
<dbReference type="Pfam" id="PF13456">
    <property type="entry name" value="RVT_3"/>
    <property type="match status" value="1"/>
</dbReference>
<dbReference type="InterPro" id="IPR052929">
    <property type="entry name" value="RNase_H-like_EbsB-rel"/>
</dbReference>
<dbReference type="EMBL" id="JADBGQ010000005">
    <property type="protein sequence ID" value="KAG5396761.1"/>
    <property type="molecule type" value="Genomic_DNA"/>
</dbReference>
<feature type="region of interest" description="Disordered" evidence="1">
    <location>
        <begin position="1"/>
        <end position="43"/>
    </location>
</feature>
<organism evidence="3 4">
    <name type="scientific">Brassica rapa subsp. trilocularis</name>
    <dbReference type="NCBI Taxonomy" id="1813537"/>
    <lineage>
        <taxon>Eukaryota</taxon>
        <taxon>Viridiplantae</taxon>
        <taxon>Streptophyta</taxon>
        <taxon>Embryophyta</taxon>
        <taxon>Tracheophyta</taxon>
        <taxon>Spermatophyta</taxon>
        <taxon>Magnoliopsida</taxon>
        <taxon>eudicotyledons</taxon>
        <taxon>Gunneridae</taxon>
        <taxon>Pentapetalae</taxon>
        <taxon>rosids</taxon>
        <taxon>malvids</taxon>
        <taxon>Brassicales</taxon>
        <taxon>Brassicaceae</taxon>
        <taxon>Brassiceae</taxon>
        <taxon>Brassica</taxon>
    </lineage>
</organism>
<evidence type="ECO:0000259" key="2">
    <source>
        <dbReference type="Pfam" id="PF13456"/>
    </source>
</evidence>
<feature type="domain" description="RNase H type-1" evidence="2">
    <location>
        <begin position="248"/>
        <end position="366"/>
    </location>
</feature>
<dbReference type="InterPro" id="IPR012337">
    <property type="entry name" value="RNaseH-like_sf"/>
</dbReference>
<dbReference type="InterPro" id="IPR002156">
    <property type="entry name" value="RNaseH_domain"/>
</dbReference>
<name>A0ABQ7MFT4_BRACM</name>
<keyword evidence="4" id="KW-1185">Reference proteome</keyword>
<comment type="caution">
    <text evidence="3">The sequence shown here is derived from an EMBL/GenBank/DDBJ whole genome shotgun (WGS) entry which is preliminary data.</text>
</comment>
<reference evidence="3 4" key="1">
    <citation type="submission" date="2021-03" db="EMBL/GenBank/DDBJ databases">
        <authorList>
            <person name="King G.J."/>
            <person name="Bancroft I."/>
            <person name="Baten A."/>
            <person name="Bloomfield J."/>
            <person name="Borpatragohain P."/>
            <person name="He Z."/>
            <person name="Irish N."/>
            <person name="Irwin J."/>
            <person name="Liu K."/>
            <person name="Mauleon R.P."/>
            <person name="Moore J."/>
            <person name="Morris R."/>
            <person name="Ostergaard L."/>
            <person name="Wang B."/>
            <person name="Wells R."/>
        </authorList>
    </citation>
    <scope>NUCLEOTIDE SEQUENCE [LARGE SCALE GENOMIC DNA]</scope>
    <source>
        <strain evidence="3">R-o-18</strain>
        <tissue evidence="3">Leaf</tissue>
    </source>
</reference>
<proteinExistence type="predicted"/>
<dbReference type="PANTHER" id="PTHR47074">
    <property type="entry name" value="BNAC02G40300D PROTEIN"/>
    <property type="match status" value="1"/>
</dbReference>